<reference evidence="3 4" key="1">
    <citation type="journal article" date="2019" name="Int. J. Syst. Evol. Microbiol.">
        <title>The Global Catalogue of Microorganisms (GCM) 10K type strain sequencing project: providing services to taxonomists for standard genome sequencing and annotation.</title>
        <authorList>
            <consortium name="The Broad Institute Genomics Platform"/>
            <consortium name="The Broad Institute Genome Sequencing Center for Infectious Disease"/>
            <person name="Wu L."/>
            <person name="Ma J."/>
        </authorList>
    </citation>
    <scope>NUCLEOTIDE SEQUENCE [LARGE SCALE GENOMIC DNA]</scope>
    <source>
        <strain evidence="3 4">JCM 6833</strain>
    </source>
</reference>
<dbReference type="InterPro" id="IPR011042">
    <property type="entry name" value="6-blade_b-propeller_TolB-like"/>
</dbReference>
<keyword evidence="2" id="KW-0812">Transmembrane</keyword>
<organism evidence="3 4">
    <name type="scientific">Actinomadura fulvescens</name>
    <dbReference type="NCBI Taxonomy" id="46160"/>
    <lineage>
        <taxon>Bacteria</taxon>
        <taxon>Bacillati</taxon>
        <taxon>Actinomycetota</taxon>
        <taxon>Actinomycetes</taxon>
        <taxon>Streptosporangiales</taxon>
        <taxon>Thermomonosporaceae</taxon>
        <taxon>Actinomadura</taxon>
    </lineage>
</organism>
<protein>
    <submittedName>
        <fullName evidence="3">Uncharacterized protein</fullName>
    </submittedName>
</protein>
<feature type="transmembrane region" description="Helical" evidence="2">
    <location>
        <begin position="40"/>
        <end position="63"/>
    </location>
</feature>
<proteinExistence type="predicted"/>
<dbReference type="Proteomes" id="UP001501509">
    <property type="component" value="Unassembled WGS sequence"/>
</dbReference>
<sequence>MNIEDRLRDALRATANTVDDQTHRPLPERRPRPSLLRRRLVPLGAVVAVLLLLVGFVAAQRLWDDEPAPHLQRTPVMPKFIFSSTLEAGRTPSDPGTYRLEVRESATGRLLDRHQAPKGITFHDVAALSDNRTFYVTSELSSQKPCRTTIQRVRVSDAGKIIALEPVAAPLAGTAVRTAGRLAVTPNGTKLAYALEACGEFERAGPSAERTRIAVIDLVGNTRREWRDSGRGDGANHLSWTADGERLFFVRRVQPKRPGTEEWEAEELRVIDASVPGEAELAANSSVIQTLKAPQVYEAALASPDGRSVITSSAEVQLGVGSSQDFEAQGDGSDSAQSSSNEPVELLELSVQDGRTLRQIRLAGTPRVDVNSYKNDASGLYLLTSGGIVDLHKGGPARPLKGFDSVIDFDW</sequence>
<evidence type="ECO:0000256" key="2">
    <source>
        <dbReference type="SAM" id="Phobius"/>
    </source>
</evidence>
<keyword evidence="2" id="KW-0472">Membrane</keyword>
<accession>A0ABN3PPZ7</accession>
<name>A0ABN3PPZ7_9ACTN</name>
<feature type="compositionally biased region" description="Low complexity" evidence="1">
    <location>
        <begin position="329"/>
        <end position="340"/>
    </location>
</feature>
<dbReference type="SUPFAM" id="SSF50969">
    <property type="entry name" value="YVTN repeat-like/Quinoprotein amine dehydrogenase"/>
    <property type="match status" value="1"/>
</dbReference>
<evidence type="ECO:0000256" key="1">
    <source>
        <dbReference type="SAM" id="MobiDB-lite"/>
    </source>
</evidence>
<gene>
    <name evidence="3" type="ORF">GCM10010411_32750</name>
</gene>
<comment type="caution">
    <text evidence="3">The sequence shown here is derived from an EMBL/GenBank/DDBJ whole genome shotgun (WGS) entry which is preliminary data.</text>
</comment>
<evidence type="ECO:0000313" key="4">
    <source>
        <dbReference type="Proteomes" id="UP001501509"/>
    </source>
</evidence>
<dbReference type="EMBL" id="BAAATD010000004">
    <property type="protein sequence ID" value="GAA2596753.1"/>
    <property type="molecule type" value="Genomic_DNA"/>
</dbReference>
<dbReference type="RefSeq" id="WP_344541742.1">
    <property type="nucleotide sequence ID" value="NZ_BAAATD010000004.1"/>
</dbReference>
<keyword evidence="4" id="KW-1185">Reference proteome</keyword>
<feature type="region of interest" description="Disordered" evidence="1">
    <location>
        <begin position="324"/>
        <end position="343"/>
    </location>
</feature>
<keyword evidence="2" id="KW-1133">Transmembrane helix</keyword>
<dbReference type="Gene3D" id="2.120.10.30">
    <property type="entry name" value="TolB, C-terminal domain"/>
    <property type="match status" value="1"/>
</dbReference>
<dbReference type="InterPro" id="IPR011044">
    <property type="entry name" value="Quino_amine_DH_bsu"/>
</dbReference>
<evidence type="ECO:0000313" key="3">
    <source>
        <dbReference type="EMBL" id="GAA2596753.1"/>
    </source>
</evidence>